<protein>
    <submittedName>
        <fullName evidence="1">Uncharacterized protein</fullName>
    </submittedName>
</protein>
<dbReference type="Proteomes" id="UP000290876">
    <property type="component" value="Chromosome"/>
</dbReference>
<accession>A0A449BAZ8</accession>
<name>A0A449BAZ8_9BACT</name>
<evidence type="ECO:0000313" key="1">
    <source>
        <dbReference type="EMBL" id="VEU78360.1"/>
    </source>
</evidence>
<keyword evidence="2" id="KW-1185">Reference proteome</keyword>
<reference evidence="1 2" key="1">
    <citation type="submission" date="2019-01" db="EMBL/GenBank/DDBJ databases">
        <authorList>
            <consortium name="Pathogen Informatics"/>
        </authorList>
    </citation>
    <scope>NUCLEOTIDE SEQUENCE [LARGE SCALE GENOMIC DNA]</scope>
    <source>
        <strain evidence="1 2">NCTC10184</strain>
    </source>
</reference>
<organism evidence="1 2">
    <name type="scientific">Mycoplasmopsis columbinasalis</name>
    <dbReference type="NCBI Taxonomy" id="114880"/>
    <lineage>
        <taxon>Bacteria</taxon>
        <taxon>Bacillati</taxon>
        <taxon>Mycoplasmatota</taxon>
        <taxon>Mycoplasmoidales</taxon>
        <taxon>Metamycoplasmataceae</taxon>
        <taxon>Mycoplasmopsis</taxon>
    </lineage>
</organism>
<dbReference type="KEGG" id="mcob:NCTC10184_00605"/>
<proteinExistence type="predicted"/>
<sequence>MTDSTMVDLSGHNSLVYADSYRHVGSAENQQLATANFGAQVFYFNFKFNVDANNGNLSAYVKNAETYTYLPSAAFLANILDNWTPAGMGGQVLRSNNFDASRYAKSTEWFDTVWAVNSATQKGGFVFDVNDAKRTVTPEEFTKFISYNVIVDTTKRFEYKMSSENNGAFRQFNPGGNSSGAKIPYQTVIDNWSTENRIQRLRLEPTHMKIMHFHNSGNSLIYDNPYGYGVIYRSMLSVNNSNLISDNQLYTGTTNLDTETVFRDSYNISTSTPDYGIPGKTTELWNSQNHLLGLLNRNNDDYFQNIGSHYTYLPYENNTQDIANTKNAFVKNIKFNVTAD</sequence>
<evidence type="ECO:0000313" key="2">
    <source>
        <dbReference type="Proteomes" id="UP000290876"/>
    </source>
</evidence>
<dbReference type="RefSeq" id="WP_129623186.1">
    <property type="nucleotide sequence ID" value="NZ_LR215043.1"/>
</dbReference>
<dbReference type="EMBL" id="LR215043">
    <property type="protein sequence ID" value="VEU78360.1"/>
    <property type="molecule type" value="Genomic_DNA"/>
</dbReference>
<gene>
    <name evidence="1" type="ORF">NCTC10184_00605</name>
</gene>
<dbReference type="AlphaFoldDB" id="A0A449BAZ8"/>